<accession>A0A0X8FLE4</accession>
<keyword evidence="16" id="KW-1185">Reference proteome</keyword>
<dbReference type="InterPro" id="IPR022412">
    <property type="entry name" value="Quinolinate_PRibosylTrfase_N"/>
</dbReference>
<dbReference type="Pfam" id="PF01729">
    <property type="entry name" value="QRPTase_C"/>
    <property type="match status" value="1"/>
</dbReference>
<evidence type="ECO:0000256" key="1">
    <source>
        <dbReference type="ARBA" id="ARBA00003237"/>
    </source>
</evidence>
<dbReference type="InterPro" id="IPR027277">
    <property type="entry name" value="NadC/ModD"/>
</dbReference>
<dbReference type="InterPro" id="IPR037128">
    <property type="entry name" value="Quinolinate_PRibosylTase_N_sf"/>
</dbReference>
<evidence type="ECO:0000256" key="5">
    <source>
        <dbReference type="ARBA" id="ARBA00011944"/>
    </source>
</evidence>
<protein>
    <recommendedName>
        <fullName evidence="11">Probable nicotinate-nucleotide pyrophosphorylase [carboxylating]</fullName>
        <ecNumber evidence="5">2.4.2.19</ecNumber>
    </recommendedName>
    <alternativeName>
        <fullName evidence="9">Quinolinate phosphoribosyltransferase [decarboxylating]</fullName>
    </alternativeName>
</protein>
<keyword evidence="7 12" id="KW-0328">Glycosyltransferase</keyword>
<feature type="domain" description="Quinolinate phosphoribosyl transferase C-terminal" evidence="13">
    <location>
        <begin position="111"/>
        <end position="276"/>
    </location>
</feature>
<comment type="catalytic activity">
    <reaction evidence="10">
        <text>nicotinate beta-D-ribonucleotide + CO2 + diphosphate = quinolinate + 5-phospho-alpha-D-ribose 1-diphosphate + 2 H(+)</text>
        <dbReference type="Rhea" id="RHEA:12733"/>
        <dbReference type="ChEBI" id="CHEBI:15378"/>
        <dbReference type="ChEBI" id="CHEBI:16526"/>
        <dbReference type="ChEBI" id="CHEBI:29959"/>
        <dbReference type="ChEBI" id="CHEBI:33019"/>
        <dbReference type="ChEBI" id="CHEBI:57502"/>
        <dbReference type="ChEBI" id="CHEBI:58017"/>
        <dbReference type="EC" id="2.4.2.19"/>
    </reaction>
</comment>
<dbReference type="NCBIfam" id="TIGR00078">
    <property type="entry name" value="nadC"/>
    <property type="match status" value="1"/>
</dbReference>
<evidence type="ECO:0000256" key="6">
    <source>
        <dbReference type="ARBA" id="ARBA00022642"/>
    </source>
</evidence>
<comment type="similarity">
    <text evidence="3 12">Belongs to the NadC/ModD family.</text>
</comment>
<dbReference type="PANTHER" id="PTHR32179">
    <property type="entry name" value="NICOTINATE-NUCLEOTIDE PYROPHOSPHORYLASE [CARBOXYLATING]"/>
    <property type="match status" value="1"/>
</dbReference>
<dbReference type="SUPFAM" id="SSF54675">
    <property type="entry name" value="Nicotinate/Quinolinate PRTase N-terminal domain-like"/>
    <property type="match status" value="1"/>
</dbReference>
<dbReference type="Pfam" id="PF02749">
    <property type="entry name" value="QRPTase_N"/>
    <property type="match status" value="1"/>
</dbReference>
<dbReference type="OrthoDB" id="9782546at2"/>
<dbReference type="FunFam" id="3.20.20.70:FF:000030">
    <property type="entry name" value="Nicotinate-nucleotide pyrophosphorylase, carboxylating"/>
    <property type="match status" value="1"/>
</dbReference>
<evidence type="ECO:0000256" key="10">
    <source>
        <dbReference type="ARBA" id="ARBA00047445"/>
    </source>
</evidence>
<feature type="domain" description="Quinolinate phosphoribosyl transferase N-terminal" evidence="14">
    <location>
        <begin position="25"/>
        <end position="109"/>
    </location>
</feature>
<reference evidence="16" key="2">
    <citation type="submission" date="2016-01" db="EMBL/GenBank/DDBJ databases">
        <title>Six Aerococcus type strain genome sequencing and assembly using PacBio and Illumina Hiseq.</title>
        <authorList>
            <person name="Carkaci D."/>
            <person name="Dargis R."/>
            <person name="Nielsen X.C."/>
            <person name="Skovgaard O."/>
            <person name="Fuursted K."/>
            <person name="Christensen J.J."/>
        </authorList>
    </citation>
    <scope>NUCLEOTIDE SEQUENCE [LARGE SCALE GENOMIC DNA]</scope>
    <source>
        <strain evidence="16">CCUG42038B</strain>
    </source>
</reference>
<evidence type="ECO:0000256" key="7">
    <source>
        <dbReference type="ARBA" id="ARBA00022676"/>
    </source>
</evidence>
<comment type="function">
    <text evidence="1">Involved in the catabolism of quinolinic acid (QA).</text>
</comment>
<evidence type="ECO:0000256" key="2">
    <source>
        <dbReference type="ARBA" id="ARBA00004893"/>
    </source>
</evidence>
<dbReference type="UniPathway" id="UPA00253">
    <property type="reaction ID" value="UER00331"/>
</dbReference>
<dbReference type="EC" id="2.4.2.19" evidence="5"/>
<dbReference type="EMBL" id="CP014163">
    <property type="protein sequence ID" value="AMB99467.1"/>
    <property type="molecule type" value="Genomic_DNA"/>
</dbReference>
<dbReference type="Proteomes" id="UP000062260">
    <property type="component" value="Chromosome"/>
</dbReference>
<evidence type="ECO:0000256" key="3">
    <source>
        <dbReference type="ARBA" id="ARBA00009400"/>
    </source>
</evidence>
<evidence type="ECO:0000256" key="4">
    <source>
        <dbReference type="ARBA" id="ARBA00011218"/>
    </source>
</evidence>
<dbReference type="GO" id="GO:0005737">
    <property type="term" value="C:cytoplasm"/>
    <property type="evidence" value="ECO:0007669"/>
    <property type="project" value="TreeGrafter"/>
</dbReference>
<dbReference type="GO" id="GO:0004514">
    <property type="term" value="F:nicotinate-nucleotide diphosphorylase (carboxylating) activity"/>
    <property type="evidence" value="ECO:0007669"/>
    <property type="project" value="UniProtKB-EC"/>
</dbReference>
<dbReference type="InterPro" id="IPR002638">
    <property type="entry name" value="Quinolinate_PRibosylTrfase_C"/>
</dbReference>
<evidence type="ECO:0000256" key="9">
    <source>
        <dbReference type="ARBA" id="ARBA00033102"/>
    </source>
</evidence>
<dbReference type="CDD" id="cd01572">
    <property type="entry name" value="QPRTase"/>
    <property type="match status" value="1"/>
</dbReference>
<dbReference type="GO" id="GO:0009435">
    <property type="term" value="P:NAD+ biosynthetic process"/>
    <property type="evidence" value="ECO:0007669"/>
    <property type="project" value="UniProtKB-UniPathway"/>
</dbReference>
<dbReference type="InterPro" id="IPR013785">
    <property type="entry name" value="Aldolase_TIM"/>
</dbReference>
<gene>
    <name evidence="15" type="ORF">AWM75_05415</name>
</gene>
<proteinExistence type="inferred from homology"/>
<evidence type="ECO:0000313" key="16">
    <source>
        <dbReference type="Proteomes" id="UP000062260"/>
    </source>
</evidence>
<dbReference type="Gene3D" id="3.20.20.70">
    <property type="entry name" value="Aldolase class I"/>
    <property type="match status" value="1"/>
</dbReference>
<evidence type="ECO:0000259" key="14">
    <source>
        <dbReference type="Pfam" id="PF02749"/>
    </source>
</evidence>
<dbReference type="PANTHER" id="PTHR32179:SF3">
    <property type="entry name" value="NICOTINATE-NUCLEOTIDE PYROPHOSPHORYLASE [CARBOXYLATING]"/>
    <property type="match status" value="1"/>
</dbReference>
<dbReference type="SUPFAM" id="SSF51690">
    <property type="entry name" value="Nicotinate/Quinolinate PRTase C-terminal domain-like"/>
    <property type="match status" value="1"/>
</dbReference>
<evidence type="ECO:0000313" key="15">
    <source>
        <dbReference type="EMBL" id="AMB99467.1"/>
    </source>
</evidence>
<name>A0A0X8FLE4_9LACT</name>
<keyword evidence="6" id="KW-0662">Pyridine nucleotide biosynthesis</keyword>
<dbReference type="KEGG" id="auh:AWM75_05415"/>
<evidence type="ECO:0000256" key="11">
    <source>
        <dbReference type="ARBA" id="ARBA00069173"/>
    </source>
</evidence>
<dbReference type="RefSeq" id="WP_067979262.1">
    <property type="nucleotide sequence ID" value="NZ_CP014163.1"/>
</dbReference>
<evidence type="ECO:0000259" key="13">
    <source>
        <dbReference type="Pfam" id="PF01729"/>
    </source>
</evidence>
<dbReference type="Gene3D" id="3.90.1170.20">
    <property type="entry name" value="Quinolinate phosphoribosyl transferase, N-terminal domain"/>
    <property type="match status" value="1"/>
</dbReference>
<evidence type="ECO:0000256" key="12">
    <source>
        <dbReference type="PIRNR" id="PIRNR006250"/>
    </source>
</evidence>
<sequence>MNTLKEREITDLIKGALAEDVPYEDFASQAIFHGQTGQVDLIAKQDGILCGLPIFQAVFKYLEADSVIEIFIEEGQALKKGQVVASVTAKATTLLTGERVALNFLQRLSGIATATNRFVTALAGTGIKLMDTRKTTPGLRNLEKYAVKVGGGYNHRHGLSDLIMLKDNHIQAAGGIKPAVEAVRALDPFIHKIEVETENLDMVKEAVAAGADIIMLDNMDHDQMAAAIAYIDGRAIIEGSGNMTVDNVANFADLDLDYISSGSITHSAGILDMSMKNFRILDQN</sequence>
<dbReference type="GO" id="GO:0034213">
    <property type="term" value="P:quinolinate catabolic process"/>
    <property type="evidence" value="ECO:0007669"/>
    <property type="project" value="TreeGrafter"/>
</dbReference>
<dbReference type="STRING" id="128944.AWM75_05415"/>
<reference evidence="15 16" key="1">
    <citation type="journal article" date="2016" name="Genome Announc.">
        <title>Complete Genome Sequences of Aerococcus christensenii CCUG 28831T, Aerococcus sanguinicola CCUG 43001T, Aerococcus urinae CCUG 36881T, Aerococcus urinaeequi CCUG 28094T, Aerococcus urinaehominis CCUG 42038 BT, and Aerococcus viridans CCUG 4311T.</title>
        <authorList>
            <person name="Carkaci D."/>
            <person name="Dargis R."/>
            <person name="Nielsen X.C."/>
            <person name="Skovgaard O."/>
            <person name="Fuursted K."/>
            <person name="Christensen J.J."/>
        </authorList>
    </citation>
    <scope>NUCLEOTIDE SEQUENCE [LARGE SCALE GENOMIC DNA]</scope>
    <source>
        <strain evidence="15 16">CCUG42038B</strain>
    </source>
</reference>
<comment type="pathway">
    <text evidence="2">Cofactor biosynthesis; NAD(+) biosynthesis; nicotinate D-ribonucleotide from quinolinate: step 1/1.</text>
</comment>
<dbReference type="InterPro" id="IPR004393">
    <property type="entry name" value="NadC"/>
</dbReference>
<evidence type="ECO:0000256" key="8">
    <source>
        <dbReference type="ARBA" id="ARBA00022679"/>
    </source>
</evidence>
<comment type="subunit">
    <text evidence="4">Hexamer formed by 3 homodimers.</text>
</comment>
<keyword evidence="8 12" id="KW-0808">Transferase</keyword>
<organism evidence="15 16">
    <name type="scientific">Aerococcus urinaehominis</name>
    <dbReference type="NCBI Taxonomy" id="128944"/>
    <lineage>
        <taxon>Bacteria</taxon>
        <taxon>Bacillati</taxon>
        <taxon>Bacillota</taxon>
        <taxon>Bacilli</taxon>
        <taxon>Lactobacillales</taxon>
        <taxon>Aerococcaceae</taxon>
        <taxon>Aerococcus</taxon>
    </lineage>
</organism>
<dbReference type="PIRSF" id="PIRSF006250">
    <property type="entry name" value="NadC_ModD"/>
    <property type="match status" value="1"/>
</dbReference>
<dbReference type="AlphaFoldDB" id="A0A0X8FLE4"/>
<dbReference type="InterPro" id="IPR036068">
    <property type="entry name" value="Nicotinate_pribotase-like_C"/>
</dbReference>
<dbReference type="FunFam" id="3.90.1170.20:FF:000001">
    <property type="entry name" value="Nicotinate-nucleotide diphosphorylase (Carboxylating)"/>
    <property type="match status" value="1"/>
</dbReference>